<dbReference type="Proteomes" id="UP001301526">
    <property type="component" value="Chromosome"/>
</dbReference>
<dbReference type="AlphaFoldDB" id="A0AA96VJ89"/>
<gene>
    <name evidence="2" type="ORF">PW220_05120</name>
</gene>
<dbReference type="Gene3D" id="3.40.1350.120">
    <property type="match status" value="1"/>
</dbReference>
<organism evidence="2 3">
    <name type="scientific">Streptococcus iners subsp. hyiners</name>
    <dbReference type="NCBI Taxonomy" id="3028083"/>
    <lineage>
        <taxon>Bacteria</taxon>
        <taxon>Bacillati</taxon>
        <taxon>Bacillota</taxon>
        <taxon>Bacilli</taxon>
        <taxon>Lactobacillales</taxon>
        <taxon>Streptococcaceae</taxon>
        <taxon>Streptococcus</taxon>
        <taxon>Streptococcus iners</taxon>
    </lineage>
</organism>
<dbReference type="EMBL" id="CP118734">
    <property type="protein sequence ID" value="WNY50022.1"/>
    <property type="molecule type" value="Genomic_DNA"/>
</dbReference>
<dbReference type="RefSeq" id="WP_248054219.1">
    <property type="nucleotide sequence ID" value="NZ_CP118734.1"/>
</dbReference>
<sequence length="129" mass="14483">MDGRNVVLDNSLKEKETAQWLSELLGRHVEIVPRVNYPKNIPTPDYLVDGVKFDLKKISGSGKNVFDNASKKAKEQAENIVFDITNTPLSEAEIFGLLDKVYKSGRRGLNTALIKKSDKVIDIIKPKEK</sequence>
<proteinExistence type="predicted"/>
<protein>
    <recommendedName>
        <fullName evidence="1">tRNA nuclease CdiA C-terminal domain-containing protein</fullName>
    </recommendedName>
</protein>
<name>A0AA96VJ89_9STRE</name>
<feature type="domain" description="tRNA nuclease CdiA C-terminal" evidence="1">
    <location>
        <begin position="43"/>
        <end position="118"/>
    </location>
</feature>
<keyword evidence="3" id="KW-1185">Reference proteome</keyword>
<evidence type="ECO:0000259" key="1">
    <source>
        <dbReference type="Pfam" id="PF18451"/>
    </source>
</evidence>
<accession>A0AA96VJ89</accession>
<dbReference type="Pfam" id="PF18451">
    <property type="entry name" value="CdiA_C"/>
    <property type="match status" value="1"/>
</dbReference>
<evidence type="ECO:0000313" key="3">
    <source>
        <dbReference type="Proteomes" id="UP001301526"/>
    </source>
</evidence>
<evidence type="ECO:0000313" key="2">
    <source>
        <dbReference type="EMBL" id="WNY50022.1"/>
    </source>
</evidence>
<reference evidence="2 3" key="1">
    <citation type="submission" date="2023-02" db="EMBL/GenBank/DDBJ databases">
        <title>Streptococcus sp. Genome Sequencing and Assembly.</title>
        <authorList>
            <person name="Shore S.M."/>
            <person name="Nicholson T.L."/>
        </authorList>
    </citation>
    <scope>NUCLEOTIDE SEQUENCE [LARGE SCALE GENOMIC DNA]</scope>
    <source>
        <strain evidence="2 3">29892</strain>
    </source>
</reference>
<dbReference type="InterPro" id="IPR040559">
    <property type="entry name" value="CdiA_C"/>
</dbReference>